<feature type="compositionally biased region" description="Low complexity" evidence="1">
    <location>
        <begin position="25"/>
        <end position="34"/>
    </location>
</feature>
<feature type="compositionally biased region" description="Polar residues" evidence="1">
    <location>
        <begin position="126"/>
        <end position="150"/>
    </location>
</feature>
<evidence type="ECO:0000313" key="2">
    <source>
        <dbReference type="EMBL" id="SAM07487.1"/>
    </source>
</evidence>
<dbReference type="AlphaFoldDB" id="A0A168RWE6"/>
<evidence type="ECO:0008006" key="4">
    <source>
        <dbReference type="Google" id="ProtNLM"/>
    </source>
</evidence>
<dbReference type="Pfam" id="PF09365">
    <property type="entry name" value="DUF2461"/>
    <property type="match status" value="1"/>
</dbReference>
<dbReference type="NCBIfam" id="TIGR02453">
    <property type="entry name" value="TIGR02453 family protein"/>
    <property type="match status" value="1"/>
</dbReference>
<feature type="compositionally biased region" description="Acidic residues" evidence="1">
    <location>
        <begin position="68"/>
        <end position="81"/>
    </location>
</feature>
<feature type="region of interest" description="Disordered" evidence="1">
    <location>
        <begin position="1"/>
        <end position="152"/>
    </location>
</feature>
<sequence>MATSKRKRTQDSPPTVTTKRRHPQRQAAVAAAAHRLARRRAASEDSDFASDSSVSDQQYNTGSSESDRDTEEDENDDDSGSEQDTNTKTKPSKRSHQGDKSEQRDHQSDKNARQKKPDNSAEDNENTTGDTVVTSDHFQPPTITVPQPKNSPFADAISPSSMIFMASLMVNNDRTFMKLHEDQWQATRKDFMDFVDLLAKELHALDNTVLVQPAKDAIYRQHRDLRFTSDRIPYKCTLRASFTREGKKSPLPGYHISLKPGNESRIAVGIFQPDTTLKQRMRSGIIRQGDLLREALSTDTVKEIFGDVGIALLNDQDRLKVAPKGIDKTHPEIELLRFNSLFVTKRLDDLDVVSEGFLDKILDVFEALLPFVTVLNAWIA</sequence>
<dbReference type="InParanoid" id="A0A168RWE6"/>
<evidence type="ECO:0000256" key="1">
    <source>
        <dbReference type="SAM" id="MobiDB-lite"/>
    </source>
</evidence>
<dbReference type="STRING" id="4829.A0A168RWE6"/>
<dbReference type="PANTHER" id="PTHR36452">
    <property type="entry name" value="CHROMOSOME 12, WHOLE GENOME SHOTGUN SEQUENCE"/>
    <property type="match status" value="1"/>
</dbReference>
<dbReference type="PANTHER" id="PTHR36452:SF1">
    <property type="entry name" value="DUF2461 DOMAIN-CONTAINING PROTEIN"/>
    <property type="match status" value="1"/>
</dbReference>
<dbReference type="OrthoDB" id="2537769at2759"/>
<name>A0A168RWE6_ABSGL</name>
<dbReference type="OMA" id="GVMEPFV"/>
<dbReference type="InterPro" id="IPR012808">
    <property type="entry name" value="CHP02453"/>
</dbReference>
<accession>A0A168RWE6</accession>
<dbReference type="Proteomes" id="UP000078561">
    <property type="component" value="Unassembled WGS sequence"/>
</dbReference>
<evidence type="ECO:0000313" key="3">
    <source>
        <dbReference type="Proteomes" id="UP000078561"/>
    </source>
</evidence>
<gene>
    <name evidence="2" type="primary">ABSGL_13130.1 scaffold 13659</name>
</gene>
<dbReference type="EMBL" id="LT554760">
    <property type="protein sequence ID" value="SAM07487.1"/>
    <property type="molecule type" value="Genomic_DNA"/>
</dbReference>
<proteinExistence type="predicted"/>
<reference evidence="2" key="1">
    <citation type="submission" date="2016-04" db="EMBL/GenBank/DDBJ databases">
        <authorList>
            <person name="Evans L.H."/>
            <person name="Alamgir A."/>
            <person name="Owens N."/>
            <person name="Weber N.D."/>
            <person name="Virtaneva K."/>
            <person name="Barbian K."/>
            <person name="Babar A."/>
            <person name="Rosenke K."/>
        </authorList>
    </citation>
    <scope>NUCLEOTIDE SEQUENCE [LARGE SCALE GENOMIC DNA]</scope>
    <source>
        <strain evidence="2">CBS 101.48</strain>
    </source>
</reference>
<keyword evidence="3" id="KW-1185">Reference proteome</keyword>
<organism evidence="2">
    <name type="scientific">Absidia glauca</name>
    <name type="common">Pin mould</name>
    <dbReference type="NCBI Taxonomy" id="4829"/>
    <lineage>
        <taxon>Eukaryota</taxon>
        <taxon>Fungi</taxon>
        <taxon>Fungi incertae sedis</taxon>
        <taxon>Mucoromycota</taxon>
        <taxon>Mucoromycotina</taxon>
        <taxon>Mucoromycetes</taxon>
        <taxon>Mucorales</taxon>
        <taxon>Cunninghamellaceae</taxon>
        <taxon>Absidia</taxon>
    </lineage>
</organism>
<protein>
    <recommendedName>
        <fullName evidence="4">TIGR02453 family protein</fullName>
    </recommendedName>
</protein>
<feature type="compositionally biased region" description="Basic and acidic residues" evidence="1">
    <location>
        <begin position="96"/>
        <end position="119"/>
    </location>
</feature>